<dbReference type="InterPro" id="IPR001080">
    <property type="entry name" value="3Fe4S_ferredoxin"/>
</dbReference>
<evidence type="ECO:0000313" key="10">
    <source>
        <dbReference type="Proteomes" id="UP000069773"/>
    </source>
</evidence>
<name>A0ABQ0KLY5_MYCNV</name>
<dbReference type="SUPFAM" id="SSF54862">
    <property type="entry name" value="4Fe-4S ferredoxins"/>
    <property type="match status" value="1"/>
</dbReference>
<evidence type="ECO:0000256" key="4">
    <source>
        <dbReference type="ARBA" id="ARBA00022982"/>
    </source>
</evidence>
<protein>
    <recommendedName>
        <fullName evidence="8">Ferredoxin</fullName>
    </recommendedName>
</protein>
<dbReference type="PANTHER" id="PTHR36923:SF3">
    <property type="entry name" value="FERREDOXIN"/>
    <property type="match status" value="1"/>
</dbReference>
<organism evidence="9 10">
    <name type="scientific">Mycolicibacterium novocastrense</name>
    <name type="common">Mycobacterium novocastrense</name>
    <dbReference type="NCBI Taxonomy" id="59813"/>
    <lineage>
        <taxon>Bacteria</taxon>
        <taxon>Bacillati</taxon>
        <taxon>Actinomycetota</taxon>
        <taxon>Actinomycetes</taxon>
        <taxon>Mycobacteriales</taxon>
        <taxon>Mycobacteriaceae</taxon>
        <taxon>Mycolicibacterium</taxon>
    </lineage>
</organism>
<comment type="caution">
    <text evidence="9">The sequence shown here is derived from an EMBL/GenBank/DDBJ whole genome shotgun (WGS) entry which is preliminary data.</text>
</comment>
<evidence type="ECO:0000256" key="5">
    <source>
        <dbReference type="ARBA" id="ARBA00023004"/>
    </source>
</evidence>
<dbReference type="PRINTS" id="PR00352">
    <property type="entry name" value="3FE4SFRDOXIN"/>
</dbReference>
<keyword evidence="3 8" id="KW-0479">Metal-binding</keyword>
<accession>A0ABQ0KLY5</accession>
<sequence>MEVTNVKVHADRDVCIQAGNCVMSADAVFDQDDDGIVVVLVDEVPDDELDHAREAVKLCPAQALRLVD</sequence>
<dbReference type="EMBL" id="BCTA01000046">
    <property type="protein sequence ID" value="GAT10543.1"/>
    <property type="molecule type" value="Genomic_DNA"/>
</dbReference>
<dbReference type="PANTHER" id="PTHR36923">
    <property type="entry name" value="FERREDOXIN"/>
    <property type="match status" value="1"/>
</dbReference>
<evidence type="ECO:0000256" key="6">
    <source>
        <dbReference type="ARBA" id="ARBA00023014"/>
    </source>
</evidence>
<evidence type="ECO:0000256" key="1">
    <source>
        <dbReference type="ARBA" id="ARBA00001927"/>
    </source>
</evidence>
<keyword evidence="5 8" id="KW-0408">Iron</keyword>
<keyword evidence="2 8" id="KW-0813">Transport</keyword>
<dbReference type="Gene3D" id="3.30.70.20">
    <property type="match status" value="1"/>
</dbReference>
<keyword evidence="6 8" id="KW-0411">Iron-sulfur</keyword>
<evidence type="ECO:0000256" key="3">
    <source>
        <dbReference type="ARBA" id="ARBA00022723"/>
    </source>
</evidence>
<comment type="function">
    <text evidence="8">Ferredoxins are iron-sulfur proteins that transfer electrons in a wide variety of metabolic reactions.</text>
</comment>
<reference evidence="9 10" key="1">
    <citation type="journal article" date="2016" name="Genome Announc.">
        <title>Draft Genome Sequences of Five Rapidly Growing Mycobacterium Species, M. thermoresistibile, M. fortuitum subsp. acetamidolyticum, M. canariasense, M. brisbanense, and M. novocastrense.</title>
        <authorList>
            <person name="Katahira K."/>
            <person name="Ogura Y."/>
            <person name="Gotoh Y."/>
            <person name="Hayashi T."/>
        </authorList>
    </citation>
    <scope>NUCLEOTIDE SEQUENCE [LARGE SCALE GENOMIC DNA]</scope>
    <source>
        <strain evidence="9 10">JCM18114</strain>
    </source>
</reference>
<proteinExistence type="predicted"/>
<evidence type="ECO:0000313" key="9">
    <source>
        <dbReference type="EMBL" id="GAT10543.1"/>
    </source>
</evidence>
<evidence type="ECO:0000256" key="2">
    <source>
        <dbReference type="ARBA" id="ARBA00022448"/>
    </source>
</evidence>
<dbReference type="Proteomes" id="UP000069773">
    <property type="component" value="Unassembled WGS sequence"/>
</dbReference>
<gene>
    <name evidence="9" type="ORF">RMCN_3676</name>
</gene>
<keyword evidence="4 8" id="KW-0249">Electron transport</keyword>
<dbReference type="InterPro" id="IPR051269">
    <property type="entry name" value="Fe-S_cluster_ET"/>
</dbReference>
<evidence type="ECO:0000256" key="8">
    <source>
        <dbReference type="RuleBase" id="RU368020"/>
    </source>
</evidence>
<comment type="cofactor">
    <cofactor evidence="1">
        <name>[3Fe-4S] cluster</name>
        <dbReference type="ChEBI" id="CHEBI:21137"/>
    </cofactor>
</comment>
<keyword evidence="7" id="KW-0003">3Fe-4S</keyword>
<dbReference type="Pfam" id="PF13459">
    <property type="entry name" value="Fer4_15"/>
    <property type="match status" value="1"/>
</dbReference>
<evidence type="ECO:0000256" key="7">
    <source>
        <dbReference type="ARBA" id="ARBA00023291"/>
    </source>
</evidence>
<keyword evidence="10" id="KW-1185">Reference proteome</keyword>